<dbReference type="EMBL" id="KZ825110">
    <property type="protein sequence ID" value="PYI22552.1"/>
    <property type="molecule type" value="Genomic_DNA"/>
</dbReference>
<dbReference type="GO" id="GO:0009927">
    <property type="term" value="F:histidine phosphotransfer kinase activity"/>
    <property type="evidence" value="ECO:0007669"/>
    <property type="project" value="InterPro"/>
</dbReference>
<dbReference type="GO" id="GO:0043424">
    <property type="term" value="F:protein histidine kinase binding"/>
    <property type="evidence" value="ECO:0007669"/>
    <property type="project" value="InterPro"/>
</dbReference>
<feature type="compositionally biased region" description="Low complexity" evidence="2">
    <location>
        <begin position="19"/>
        <end position="82"/>
    </location>
</feature>
<dbReference type="PANTHER" id="PTHR28242">
    <property type="entry name" value="PHOSPHORELAY INTERMEDIATE PROTEIN YPD1"/>
    <property type="match status" value="1"/>
</dbReference>
<keyword evidence="5" id="KW-1185">Reference proteome</keyword>
<dbReference type="Gene3D" id="1.20.120.160">
    <property type="entry name" value="HPT domain"/>
    <property type="match status" value="1"/>
</dbReference>
<dbReference type="InterPro" id="IPR045871">
    <property type="entry name" value="AHP1-5/YPD1"/>
</dbReference>
<sequence>MAPSTTTKTMEESPKEKISSTSSTAATNDTPNNTTTTTASAAAAATAAPPADTPKSSSSGASAAPATTSATSTAAANPPTTLAEMSETIDQNTFEQILEMDDEGDNDFSKGIVFGFFDQAESTFDKMEKHLADKDLGELSSLGHYLKGSSATLGLIKVKDACEKIQHYGAGKDETGTNDEPDQEVSLENIRKTLTQVKKDYKEVEDFLRRYYGESP</sequence>
<keyword evidence="1" id="KW-0597">Phosphoprotein</keyword>
<dbReference type="GO" id="GO:0005737">
    <property type="term" value="C:cytoplasm"/>
    <property type="evidence" value="ECO:0007669"/>
    <property type="project" value="TreeGrafter"/>
</dbReference>
<dbReference type="PANTHER" id="PTHR28242:SF52">
    <property type="entry name" value="PHOSPHORELAY INTERMEDIATE PROTEIN YPD1"/>
    <property type="match status" value="1"/>
</dbReference>
<dbReference type="Proteomes" id="UP000249829">
    <property type="component" value="Unassembled WGS sequence"/>
</dbReference>
<evidence type="ECO:0000313" key="5">
    <source>
        <dbReference type="Proteomes" id="UP000249829"/>
    </source>
</evidence>
<feature type="region of interest" description="Disordered" evidence="2">
    <location>
        <begin position="1"/>
        <end position="82"/>
    </location>
</feature>
<dbReference type="SMART" id="SM00073">
    <property type="entry name" value="HPT"/>
    <property type="match status" value="1"/>
</dbReference>
<dbReference type="PROSITE" id="PS50894">
    <property type="entry name" value="HPT"/>
    <property type="match status" value="1"/>
</dbReference>
<organism evidence="4 5">
    <name type="scientific">Aspergillus violaceofuscus (strain CBS 115571)</name>
    <dbReference type="NCBI Taxonomy" id="1450538"/>
    <lineage>
        <taxon>Eukaryota</taxon>
        <taxon>Fungi</taxon>
        <taxon>Dikarya</taxon>
        <taxon>Ascomycota</taxon>
        <taxon>Pezizomycotina</taxon>
        <taxon>Eurotiomycetes</taxon>
        <taxon>Eurotiomycetidae</taxon>
        <taxon>Eurotiales</taxon>
        <taxon>Aspergillaceae</taxon>
        <taxon>Aspergillus</taxon>
    </lineage>
</organism>
<evidence type="ECO:0000256" key="2">
    <source>
        <dbReference type="SAM" id="MobiDB-lite"/>
    </source>
</evidence>
<name>A0A2V5HJ04_ASPV1</name>
<dbReference type="GO" id="GO:0005634">
    <property type="term" value="C:nucleus"/>
    <property type="evidence" value="ECO:0007669"/>
    <property type="project" value="TreeGrafter"/>
</dbReference>
<dbReference type="GO" id="GO:0000160">
    <property type="term" value="P:phosphorelay signal transduction system"/>
    <property type="evidence" value="ECO:0007669"/>
    <property type="project" value="InterPro"/>
</dbReference>
<dbReference type="FunFam" id="1.20.120.160:FF:000007">
    <property type="entry name" value="Multistep phosphorelay regulator 1"/>
    <property type="match status" value="1"/>
</dbReference>
<gene>
    <name evidence="4" type="ORF">BO99DRAFT_9276</name>
</gene>
<protein>
    <submittedName>
        <fullName evidence="4">Histidine-phosphotransfer domain, HPT domain-containing protein</fullName>
    </submittedName>
</protein>
<feature type="compositionally biased region" description="Basic and acidic residues" evidence="2">
    <location>
        <begin position="9"/>
        <end position="18"/>
    </location>
</feature>
<dbReference type="InterPro" id="IPR008207">
    <property type="entry name" value="Sig_transdc_His_kin_Hpt_dom"/>
</dbReference>
<accession>A0A2V5HJ04</accession>
<dbReference type="InterPro" id="IPR036641">
    <property type="entry name" value="HPT_dom_sf"/>
</dbReference>
<evidence type="ECO:0000259" key="3">
    <source>
        <dbReference type="PROSITE" id="PS50894"/>
    </source>
</evidence>
<feature type="domain" description="HPt" evidence="3">
    <location>
        <begin position="105"/>
        <end position="211"/>
    </location>
</feature>
<evidence type="ECO:0000313" key="4">
    <source>
        <dbReference type="EMBL" id="PYI22552.1"/>
    </source>
</evidence>
<proteinExistence type="predicted"/>
<dbReference type="Pfam" id="PF01627">
    <property type="entry name" value="Hpt"/>
    <property type="match status" value="1"/>
</dbReference>
<evidence type="ECO:0000256" key="1">
    <source>
        <dbReference type="PROSITE-ProRule" id="PRU00110"/>
    </source>
</evidence>
<feature type="modified residue" description="Phosphohistidine" evidence="1">
    <location>
        <position position="144"/>
    </location>
</feature>
<dbReference type="OMA" id="QASTTFV"/>
<reference evidence="4 5" key="1">
    <citation type="submission" date="2018-02" db="EMBL/GenBank/DDBJ databases">
        <title>The genomes of Aspergillus section Nigri reveals drivers in fungal speciation.</title>
        <authorList>
            <consortium name="DOE Joint Genome Institute"/>
            <person name="Vesth T.C."/>
            <person name="Nybo J."/>
            <person name="Theobald S."/>
            <person name="Brandl J."/>
            <person name="Frisvad J.C."/>
            <person name="Nielsen K.F."/>
            <person name="Lyhne E.K."/>
            <person name="Kogle M.E."/>
            <person name="Kuo A."/>
            <person name="Riley R."/>
            <person name="Clum A."/>
            <person name="Nolan M."/>
            <person name="Lipzen A."/>
            <person name="Salamov A."/>
            <person name="Henrissat B."/>
            <person name="Wiebenga A."/>
            <person name="De vries R.P."/>
            <person name="Grigoriev I.V."/>
            <person name="Mortensen U.H."/>
            <person name="Andersen M.R."/>
            <person name="Baker S.E."/>
        </authorList>
    </citation>
    <scope>NUCLEOTIDE SEQUENCE [LARGE SCALE GENOMIC DNA]</scope>
    <source>
        <strain evidence="4 5">CBS 115571</strain>
    </source>
</reference>
<dbReference type="SUPFAM" id="SSF47226">
    <property type="entry name" value="Histidine-containing phosphotransfer domain, HPT domain"/>
    <property type="match status" value="1"/>
</dbReference>
<dbReference type="AlphaFoldDB" id="A0A2V5HJ04"/>
<dbReference type="STRING" id="1450538.A0A2V5HJ04"/>